<dbReference type="PROSITE" id="PS51750">
    <property type="entry name" value="BRO_N"/>
    <property type="match status" value="1"/>
</dbReference>
<dbReference type="EMBL" id="FWWU01000009">
    <property type="protein sequence ID" value="SMB93274.1"/>
    <property type="molecule type" value="Genomic_DNA"/>
</dbReference>
<accession>A0A1W1VK13</accession>
<reference evidence="2 3" key="1">
    <citation type="submission" date="2017-04" db="EMBL/GenBank/DDBJ databases">
        <authorList>
            <person name="Afonso C.L."/>
            <person name="Miller P.J."/>
            <person name="Scott M.A."/>
            <person name="Spackman E."/>
            <person name="Goraichik I."/>
            <person name="Dimitrov K.M."/>
            <person name="Suarez D.L."/>
            <person name="Swayne D.E."/>
        </authorList>
    </citation>
    <scope>NUCLEOTIDE SEQUENCE [LARGE SCALE GENOMIC DNA]</scope>
    <source>
        <strain evidence="2 3">KR-140</strain>
    </source>
</reference>
<dbReference type="AlphaFoldDB" id="A0A1W1VK13"/>
<evidence type="ECO:0000259" key="1">
    <source>
        <dbReference type="PROSITE" id="PS51750"/>
    </source>
</evidence>
<dbReference type="InterPro" id="IPR003497">
    <property type="entry name" value="BRO_N_domain"/>
</dbReference>
<organism evidence="2 3">
    <name type="scientific">Deinococcus hopiensis KR-140</name>
    <dbReference type="NCBI Taxonomy" id="695939"/>
    <lineage>
        <taxon>Bacteria</taxon>
        <taxon>Thermotogati</taxon>
        <taxon>Deinococcota</taxon>
        <taxon>Deinococci</taxon>
        <taxon>Deinococcales</taxon>
        <taxon>Deinococcaceae</taxon>
        <taxon>Deinococcus</taxon>
    </lineage>
</organism>
<name>A0A1W1VK13_9DEIO</name>
<dbReference type="SMART" id="SM01040">
    <property type="entry name" value="Bro-N"/>
    <property type="match status" value="1"/>
</dbReference>
<evidence type="ECO:0000313" key="3">
    <source>
        <dbReference type="Proteomes" id="UP000192582"/>
    </source>
</evidence>
<feature type="domain" description="Bro-N" evidence="1">
    <location>
        <begin position="7"/>
        <end position="119"/>
    </location>
</feature>
<evidence type="ECO:0000313" key="2">
    <source>
        <dbReference type="EMBL" id="SMB93274.1"/>
    </source>
</evidence>
<protein>
    <submittedName>
        <fullName evidence="2">Prophage antirepressor</fullName>
    </submittedName>
</protein>
<gene>
    <name evidence="2" type="ORF">SAMN00790413_01913</name>
</gene>
<proteinExistence type="predicted"/>
<dbReference type="PANTHER" id="PTHR36180:SF2">
    <property type="entry name" value="BRO FAMILY PROTEIN"/>
    <property type="match status" value="1"/>
</dbReference>
<dbReference type="PANTHER" id="PTHR36180">
    <property type="entry name" value="DNA-BINDING PROTEIN-RELATED-RELATED"/>
    <property type="match status" value="1"/>
</dbReference>
<sequence>MHLPILATPIFEGSPLRTVERDGELWFVGRDVAQALGYKKPRNALAAHVDADEKTTVRLHVTPQNRASDTAITSRARHTQEVVVISEVGVYGLIMGSELEQARPFKKWVKLLIQRYRQGDITLADEVLQRNTNAADAAWLAARAAVKAGRAELMDVLHVWHAPENRLIENVSKLVTRAVIGRSPAEYREAHGLKKSAPIRDHFSQAQLADVRWLESKLAAVLIAKQPSDHKEAYQACKHAVQVIYGVIHAQE</sequence>
<dbReference type="Pfam" id="PF02498">
    <property type="entry name" value="Bro-N"/>
    <property type="match status" value="1"/>
</dbReference>
<keyword evidence="3" id="KW-1185">Reference proteome</keyword>
<dbReference type="STRING" id="695939.SAMN00790413_01913"/>
<dbReference type="OrthoDB" id="1078540at2"/>
<dbReference type="Proteomes" id="UP000192582">
    <property type="component" value="Unassembled WGS sequence"/>
</dbReference>